<feature type="domain" description="Polymerase/histidinol phosphatase N-terminal" evidence="2">
    <location>
        <begin position="9"/>
        <end position="78"/>
    </location>
</feature>
<dbReference type="NCBIfam" id="NF045780">
    <property type="entry name" value="TrlF_fam_ATP"/>
    <property type="match status" value="1"/>
</dbReference>
<dbReference type="Proteomes" id="UP000256388">
    <property type="component" value="Unassembled WGS sequence"/>
</dbReference>
<evidence type="ECO:0000259" key="2">
    <source>
        <dbReference type="SMART" id="SM00481"/>
    </source>
</evidence>
<keyword evidence="1" id="KW-0175">Coiled coil</keyword>
<dbReference type="Gene3D" id="3.20.20.140">
    <property type="entry name" value="Metal-dependent hydrolases"/>
    <property type="match status" value="1"/>
</dbReference>
<dbReference type="PANTHER" id="PTHR42924">
    <property type="entry name" value="EXONUCLEASE"/>
    <property type="match status" value="1"/>
</dbReference>
<dbReference type="InterPro" id="IPR016195">
    <property type="entry name" value="Pol/histidinol_Pase-like"/>
</dbReference>
<sequence>MPGTKLFNCDLHIHTPFSACYKEKSVTPEMIVAKAIEKELDVIAITDHNTNEGIEDILIAAKETKLFVFPGVEITADGGHVLALFDPDTEVVSKIDDVLTSCGIPKDKRGKEEAIGNDINEVINTIVGDYGGLAIAAHADGKKGFLKSNDQGQSRIKIYKNPNLAAMELINMQKHLFYLEGKDSNYSRSMPSIQNSDAHSLAEIGLKFTKIKMDTPSIFGLKLALNDPYLRVKFPETWVATSYPIIKSLKVSQGYLSGQVFEFNSKLNCLLGGAGSGKSTIIEFLRFVLNQVSDIKDIKNDCKGKLIDLAGIGSLFTVEIVNKNGEELIVERIFDNFENPITISYKKDNSILEDININEYFPISAYSQGEAIIISKNPLAQLDLVDKHLVIQEFKNNIEDGYKSLDSQIDLILKLETTIEEKEGNKKSISTTKAKINILSDELQTITSVQKEPVFKTHQMWKTEEDFFRKYKDNIPTTKTWVTEYFTDPNIPLVNIEKIEENTPNKALINSIINRNTEIKKSFVDTKKVILDKVSEIEKEFIDDEQKWKALFQKHQDDYEELVQKYDVKRIEEINNDLDGLRKTKNKLLEKKKEIDDAEKQLSLLMKTRGKIIQTINDSKGRIFVLRDQYIKKINKSIPELRISLIPNKIFGKYESLLIELMKGSYCKQQIIDEIIKNVPPHNLIQIIKNNDLQRFQNEIELGDWNEKIINQFNLKKEFIYKLESLRIEDFLEISFKVGEEVFKPLEKLSTGQKATVIVLLSMLDGISPIIFDQPEDALYTPFIYSSVVKLVRKSKESRQFIFATHNSNIAVASDLDLGIVLESTSSTTSIDSSGGLDNSRINKLVVLHLEGGEDAINKRLHQYQIEFS</sequence>
<dbReference type="PANTHER" id="PTHR42924:SF3">
    <property type="entry name" value="POLYMERASE_HISTIDINOL PHOSPHATASE N-TERMINAL DOMAIN-CONTAINING PROTEIN"/>
    <property type="match status" value="1"/>
</dbReference>
<evidence type="ECO:0000256" key="1">
    <source>
        <dbReference type="SAM" id="Coils"/>
    </source>
</evidence>
<dbReference type="InterPro" id="IPR038729">
    <property type="entry name" value="Rad50/SbcC_AAA"/>
</dbReference>
<dbReference type="InterPro" id="IPR052018">
    <property type="entry name" value="PHP_domain"/>
</dbReference>
<dbReference type="Pfam" id="PF13476">
    <property type="entry name" value="AAA_23"/>
    <property type="match status" value="1"/>
</dbReference>
<comment type="caution">
    <text evidence="3">The sequence shown here is derived from an EMBL/GenBank/DDBJ whole genome shotgun (WGS) entry which is preliminary data.</text>
</comment>
<dbReference type="RefSeq" id="WP_116224517.1">
    <property type="nucleotide sequence ID" value="NZ_AP018437.1"/>
</dbReference>
<dbReference type="InterPro" id="IPR054787">
    <property type="entry name" value="TrlF_ATPase"/>
</dbReference>
<dbReference type="InterPro" id="IPR027417">
    <property type="entry name" value="P-loop_NTPase"/>
</dbReference>
<dbReference type="SUPFAM" id="SSF89550">
    <property type="entry name" value="PHP domain-like"/>
    <property type="match status" value="1"/>
</dbReference>
<name>A0A347ZRX0_9CHLR</name>
<gene>
    <name evidence="3" type="ORF">DFR64_1273</name>
</gene>
<reference evidence="3 4" key="1">
    <citation type="submission" date="2018-08" db="EMBL/GenBank/DDBJ databases">
        <title>Genomic Encyclopedia of Type Strains, Phase IV (KMG-IV): sequencing the most valuable type-strain genomes for metagenomic binning, comparative biology and taxonomic classification.</title>
        <authorList>
            <person name="Goeker M."/>
        </authorList>
    </citation>
    <scope>NUCLEOTIDE SEQUENCE [LARGE SCALE GENOMIC DNA]</scope>
    <source>
        <strain evidence="3 4">DSM 23923</strain>
    </source>
</reference>
<dbReference type="GO" id="GO:0004534">
    <property type="term" value="F:5'-3' RNA exonuclease activity"/>
    <property type="evidence" value="ECO:0007669"/>
    <property type="project" value="TreeGrafter"/>
</dbReference>
<dbReference type="AlphaFoldDB" id="A0A347ZRX0"/>
<dbReference type="InterPro" id="IPR003141">
    <property type="entry name" value="Pol/His_phosphatase_N"/>
</dbReference>
<keyword evidence="4" id="KW-1185">Reference proteome</keyword>
<proteinExistence type="predicted"/>
<dbReference type="SMART" id="SM00481">
    <property type="entry name" value="POLIIIAc"/>
    <property type="match status" value="1"/>
</dbReference>
<dbReference type="GO" id="GO:0006302">
    <property type="term" value="P:double-strand break repair"/>
    <property type="evidence" value="ECO:0007669"/>
    <property type="project" value="InterPro"/>
</dbReference>
<evidence type="ECO:0000313" key="4">
    <source>
        <dbReference type="Proteomes" id="UP000256388"/>
    </source>
</evidence>
<dbReference type="SUPFAM" id="SSF52540">
    <property type="entry name" value="P-loop containing nucleoside triphosphate hydrolases"/>
    <property type="match status" value="1"/>
</dbReference>
<dbReference type="EMBL" id="QUMS01000001">
    <property type="protein sequence ID" value="REG11392.1"/>
    <property type="molecule type" value="Genomic_DNA"/>
</dbReference>
<feature type="coiled-coil region" evidence="1">
    <location>
        <begin position="571"/>
        <end position="608"/>
    </location>
</feature>
<dbReference type="GO" id="GO:0035312">
    <property type="term" value="F:5'-3' DNA exonuclease activity"/>
    <property type="evidence" value="ECO:0007669"/>
    <property type="project" value="TreeGrafter"/>
</dbReference>
<dbReference type="InterPro" id="IPR004013">
    <property type="entry name" value="PHP_dom"/>
</dbReference>
<dbReference type="Pfam" id="PF02811">
    <property type="entry name" value="PHP"/>
    <property type="match status" value="1"/>
</dbReference>
<dbReference type="GO" id="GO:0016887">
    <property type="term" value="F:ATP hydrolysis activity"/>
    <property type="evidence" value="ECO:0007669"/>
    <property type="project" value="InterPro"/>
</dbReference>
<dbReference type="CDD" id="cd07432">
    <property type="entry name" value="PHP_HisPPase"/>
    <property type="match status" value="1"/>
</dbReference>
<protein>
    <submittedName>
        <fullName evidence="3">Putative metal-dependent phosphoesterase TrpH</fullName>
    </submittedName>
</protein>
<evidence type="ECO:0000313" key="3">
    <source>
        <dbReference type="EMBL" id="REG11392.1"/>
    </source>
</evidence>
<accession>A0A347ZRX0</accession>
<dbReference type="Gene3D" id="3.40.50.300">
    <property type="entry name" value="P-loop containing nucleotide triphosphate hydrolases"/>
    <property type="match status" value="2"/>
</dbReference>
<organism evidence="3 4">
    <name type="scientific">Pelolinea submarina</name>
    <dbReference type="NCBI Taxonomy" id="913107"/>
    <lineage>
        <taxon>Bacteria</taxon>
        <taxon>Bacillati</taxon>
        <taxon>Chloroflexota</taxon>
        <taxon>Anaerolineae</taxon>
        <taxon>Anaerolineales</taxon>
        <taxon>Anaerolineaceae</taxon>
        <taxon>Pelolinea</taxon>
    </lineage>
</organism>